<accession>A0AAD1X9H3</accession>
<dbReference type="PROSITE" id="PS00108">
    <property type="entry name" value="PROTEIN_KINASE_ST"/>
    <property type="match status" value="1"/>
</dbReference>
<comment type="caution">
    <text evidence="11">The sequence shown here is derived from an EMBL/GenBank/DDBJ whole genome shotgun (WGS) entry which is preliminary data.</text>
</comment>
<dbReference type="FunFam" id="3.30.200.20:FF:000042">
    <property type="entry name" value="Aurora kinase A"/>
    <property type="match status" value="1"/>
</dbReference>
<dbReference type="InterPro" id="IPR008271">
    <property type="entry name" value="Ser/Thr_kinase_AS"/>
</dbReference>
<keyword evidence="12" id="KW-1185">Reference proteome</keyword>
<reference evidence="11" key="1">
    <citation type="submission" date="2023-07" db="EMBL/GenBank/DDBJ databases">
        <authorList>
            <consortium name="AG Swart"/>
            <person name="Singh M."/>
            <person name="Singh A."/>
            <person name="Seah K."/>
            <person name="Emmerich C."/>
        </authorList>
    </citation>
    <scope>NUCLEOTIDE SEQUENCE</scope>
    <source>
        <strain evidence="11">DP1</strain>
    </source>
</reference>
<feature type="domain" description="AGC-kinase C-terminal" evidence="10">
    <location>
        <begin position="314"/>
        <end position="379"/>
    </location>
</feature>
<comment type="similarity">
    <text evidence="8">Belongs to the protein kinase superfamily.</text>
</comment>
<keyword evidence="1 8" id="KW-0723">Serine/threonine-protein kinase</keyword>
<evidence type="ECO:0000256" key="8">
    <source>
        <dbReference type="RuleBase" id="RU000304"/>
    </source>
</evidence>
<dbReference type="Gene3D" id="1.10.510.10">
    <property type="entry name" value="Transferase(Phosphotransferase) domain 1"/>
    <property type="match status" value="1"/>
</dbReference>
<gene>
    <name evidence="11" type="ORF">ECRASSUSDP1_LOCUS7234</name>
</gene>
<keyword evidence="3" id="KW-0808">Transferase</keyword>
<dbReference type="PROSITE" id="PS51285">
    <property type="entry name" value="AGC_KINASE_CTER"/>
    <property type="match status" value="1"/>
</dbReference>
<evidence type="ECO:0000256" key="4">
    <source>
        <dbReference type="ARBA" id="ARBA00022741"/>
    </source>
</evidence>
<dbReference type="InterPro" id="IPR000961">
    <property type="entry name" value="AGC-kinase_C"/>
</dbReference>
<dbReference type="Gene3D" id="3.30.200.20">
    <property type="entry name" value="Phosphorylase Kinase, domain 1"/>
    <property type="match status" value="1"/>
</dbReference>
<dbReference type="GO" id="GO:0005524">
    <property type="term" value="F:ATP binding"/>
    <property type="evidence" value="ECO:0007669"/>
    <property type="project" value="UniProtKB-UniRule"/>
</dbReference>
<organism evidence="11 12">
    <name type="scientific">Euplotes crassus</name>
    <dbReference type="NCBI Taxonomy" id="5936"/>
    <lineage>
        <taxon>Eukaryota</taxon>
        <taxon>Sar</taxon>
        <taxon>Alveolata</taxon>
        <taxon>Ciliophora</taxon>
        <taxon>Intramacronucleata</taxon>
        <taxon>Spirotrichea</taxon>
        <taxon>Hypotrichia</taxon>
        <taxon>Euplotida</taxon>
        <taxon>Euplotidae</taxon>
        <taxon>Moneuplotes</taxon>
    </lineage>
</organism>
<dbReference type="Proteomes" id="UP001295684">
    <property type="component" value="Unassembled WGS sequence"/>
</dbReference>
<evidence type="ECO:0000313" key="12">
    <source>
        <dbReference type="Proteomes" id="UP001295684"/>
    </source>
</evidence>
<feature type="binding site" evidence="7">
    <location>
        <position position="87"/>
    </location>
    <ligand>
        <name>ATP</name>
        <dbReference type="ChEBI" id="CHEBI:30616"/>
    </ligand>
</feature>
<keyword evidence="4 7" id="KW-0547">Nucleotide-binding</keyword>
<evidence type="ECO:0000256" key="7">
    <source>
        <dbReference type="PROSITE-ProRule" id="PRU10141"/>
    </source>
</evidence>
<dbReference type="Pfam" id="PF00069">
    <property type="entry name" value="Pkinase"/>
    <property type="match status" value="1"/>
</dbReference>
<dbReference type="InterPro" id="IPR017441">
    <property type="entry name" value="Protein_kinase_ATP_BS"/>
</dbReference>
<dbReference type="InterPro" id="IPR000719">
    <property type="entry name" value="Prot_kinase_dom"/>
</dbReference>
<evidence type="ECO:0000256" key="1">
    <source>
        <dbReference type="ARBA" id="ARBA00022527"/>
    </source>
</evidence>
<dbReference type="CDD" id="cd05123">
    <property type="entry name" value="STKc_AGC"/>
    <property type="match status" value="1"/>
</dbReference>
<dbReference type="PROSITE" id="PS00107">
    <property type="entry name" value="PROTEIN_KINASE_ATP"/>
    <property type="match status" value="1"/>
</dbReference>
<dbReference type="InterPro" id="IPR045270">
    <property type="entry name" value="STKc_AGC"/>
</dbReference>
<evidence type="ECO:0000313" key="11">
    <source>
        <dbReference type="EMBL" id="CAI2365965.1"/>
    </source>
</evidence>
<evidence type="ECO:0000256" key="5">
    <source>
        <dbReference type="ARBA" id="ARBA00022777"/>
    </source>
</evidence>
<protein>
    <submittedName>
        <fullName evidence="11">Uncharacterized protein</fullName>
    </submittedName>
</protein>
<dbReference type="InterPro" id="IPR011009">
    <property type="entry name" value="Kinase-like_dom_sf"/>
</dbReference>
<dbReference type="EMBL" id="CAMPGE010007041">
    <property type="protein sequence ID" value="CAI2365965.1"/>
    <property type="molecule type" value="Genomic_DNA"/>
</dbReference>
<dbReference type="FunFam" id="1.10.510.10:FF:000008">
    <property type="entry name" value="Non-specific serine/threonine protein kinase"/>
    <property type="match status" value="1"/>
</dbReference>
<name>A0AAD1X9H3_EUPCR</name>
<dbReference type="PROSITE" id="PS50011">
    <property type="entry name" value="PROTEIN_KINASE_DOM"/>
    <property type="match status" value="1"/>
</dbReference>
<dbReference type="GO" id="GO:0004674">
    <property type="term" value="F:protein serine/threonine kinase activity"/>
    <property type="evidence" value="ECO:0007669"/>
    <property type="project" value="UniProtKB-KW"/>
</dbReference>
<evidence type="ECO:0000259" key="10">
    <source>
        <dbReference type="PROSITE" id="PS51285"/>
    </source>
</evidence>
<evidence type="ECO:0000256" key="6">
    <source>
        <dbReference type="ARBA" id="ARBA00022840"/>
    </source>
</evidence>
<keyword evidence="5" id="KW-0418">Kinase</keyword>
<dbReference type="AlphaFoldDB" id="A0AAD1X9H3"/>
<evidence type="ECO:0000256" key="3">
    <source>
        <dbReference type="ARBA" id="ARBA00022679"/>
    </source>
</evidence>
<dbReference type="PANTHER" id="PTHR24351">
    <property type="entry name" value="RIBOSOMAL PROTEIN S6 KINASE"/>
    <property type="match status" value="1"/>
</dbReference>
<evidence type="ECO:0000259" key="9">
    <source>
        <dbReference type="PROSITE" id="PS50011"/>
    </source>
</evidence>
<proteinExistence type="inferred from homology"/>
<keyword evidence="6 7" id="KW-0067">ATP-binding</keyword>
<sequence>MGNCCEPAQINMRKRTEASQNMSGIMEMLDKDGLKSVHYLSQNTMDTSESTQENLSKYEIHQLIGRGSYAKVFLVSRCLTGEKYAMKVLKKCEMECKRDVKRVFIEKDIIQHLDHPFIVKLYSTFQTKDKAYFILDLLSGGDIYSHIMKEKHFTEERARFYAAEMVLALGHLHDNEIVYRDLKPQNIVIDSEGHVKLTDFGLSKTNFQQDQKNTICGTMKYIAPETISGEKYTYTIDWWSLGIILYRMLTGKLPHPTSINKRIPYYIINYNLPFKSELLSKPAYDLITKLCVRKPEHRLGAGGVNEIKAHPFFKEIDWEKLYNKEIEPPYIPREELHLQDNIKGGIEDTVVKSKKKGAFSEEYFKNFSFASPEVMDSSATMYEEFEEKKDSW</sequence>
<keyword evidence="2" id="KW-0597">Phosphoprotein</keyword>
<evidence type="ECO:0000256" key="2">
    <source>
        <dbReference type="ARBA" id="ARBA00022553"/>
    </source>
</evidence>
<feature type="domain" description="Protein kinase" evidence="9">
    <location>
        <begin position="58"/>
        <end position="313"/>
    </location>
</feature>
<dbReference type="SMART" id="SM00220">
    <property type="entry name" value="S_TKc"/>
    <property type="match status" value="1"/>
</dbReference>
<dbReference type="SUPFAM" id="SSF56112">
    <property type="entry name" value="Protein kinase-like (PK-like)"/>
    <property type="match status" value="1"/>
</dbReference>